<dbReference type="PANTHER" id="PTHR39142">
    <property type="entry name" value="MID1P"/>
    <property type="match status" value="1"/>
</dbReference>
<comment type="caution">
    <text evidence="3">The sequence shown here is derived from an EMBL/GenBank/DDBJ whole genome shotgun (WGS) entry which is preliminary data.</text>
</comment>
<evidence type="ECO:0000313" key="4">
    <source>
        <dbReference type="Proteomes" id="UP000253551"/>
    </source>
</evidence>
<dbReference type="InterPro" id="IPR036790">
    <property type="entry name" value="Frizzled_dom_sf"/>
</dbReference>
<evidence type="ECO:0000256" key="1">
    <source>
        <dbReference type="ARBA" id="ARBA00023157"/>
    </source>
</evidence>
<dbReference type="InterPro" id="IPR020067">
    <property type="entry name" value="Frizzled_dom"/>
</dbReference>
<dbReference type="OrthoDB" id="5405745at2759"/>
<name>A0A367KV01_RHIST</name>
<dbReference type="GO" id="GO:0005262">
    <property type="term" value="F:calcium channel activity"/>
    <property type="evidence" value="ECO:0007669"/>
    <property type="project" value="InterPro"/>
</dbReference>
<accession>A0A367KV01</accession>
<evidence type="ECO:0000313" key="3">
    <source>
        <dbReference type="EMBL" id="RCI05987.1"/>
    </source>
</evidence>
<dbReference type="PANTHER" id="PTHR39142:SF1">
    <property type="entry name" value="AEL197CP"/>
    <property type="match status" value="1"/>
</dbReference>
<dbReference type="InterPro" id="IPR024338">
    <property type="entry name" value="MID1/Yam8"/>
</dbReference>
<keyword evidence="1" id="KW-1015">Disulfide bond</keyword>
<dbReference type="AlphaFoldDB" id="A0A367KV01"/>
<feature type="domain" description="FZ" evidence="2">
    <location>
        <begin position="48"/>
        <end position="201"/>
    </location>
</feature>
<organism evidence="3 4">
    <name type="scientific">Rhizopus stolonifer</name>
    <name type="common">Rhizopus nigricans</name>
    <dbReference type="NCBI Taxonomy" id="4846"/>
    <lineage>
        <taxon>Eukaryota</taxon>
        <taxon>Fungi</taxon>
        <taxon>Fungi incertae sedis</taxon>
        <taxon>Mucoromycota</taxon>
        <taxon>Mucoromycotina</taxon>
        <taxon>Mucoromycetes</taxon>
        <taxon>Mucorales</taxon>
        <taxon>Mucorineae</taxon>
        <taxon>Rhizopodaceae</taxon>
        <taxon>Rhizopus</taxon>
    </lineage>
</organism>
<sequence>MTTRGPTNDTRYQLFASGLTENSPYRAYLLQTFNGLTGMTEPIALNTKTGSVCQLVYDLPFCNQVAYSVASNPTTDRWSLASQYDAQAQTTFEPFAVSLSQFNCESTQYSLVRNCTDCYRDYKAWLCAVTIPRCADTSDFVQDYTIPTASAAPALREVPVNGSRNPWVDNTLSPAESTELLPCIDLCYHVVQSCPPYMQFYCPVGDLASSQYGYWQTGDTVVNNTVYRFDVNRPTCNRMGLDTKQLTITSDGNKIKSLSYLYIVLIVLALL</sequence>
<dbReference type="Proteomes" id="UP000253551">
    <property type="component" value="Unassembled WGS sequence"/>
</dbReference>
<proteinExistence type="predicted"/>
<dbReference type="Gene3D" id="1.10.2000.10">
    <property type="entry name" value="Frizzled cysteine-rich domain"/>
    <property type="match status" value="1"/>
</dbReference>
<dbReference type="GO" id="GO:0098703">
    <property type="term" value="P:calcium ion import across plasma membrane"/>
    <property type="evidence" value="ECO:0007669"/>
    <property type="project" value="InterPro"/>
</dbReference>
<keyword evidence="4" id="KW-1185">Reference proteome</keyword>
<reference evidence="3 4" key="1">
    <citation type="journal article" date="2018" name="G3 (Bethesda)">
        <title>Phylogenetic and Phylogenomic Definition of Rhizopus Species.</title>
        <authorList>
            <person name="Gryganskyi A.P."/>
            <person name="Golan J."/>
            <person name="Dolatabadi S."/>
            <person name="Mondo S."/>
            <person name="Robb S."/>
            <person name="Idnurm A."/>
            <person name="Muszewska A."/>
            <person name="Steczkiewicz K."/>
            <person name="Masonjones S."/>
            <person name="Liao H.L."/>
            <person name="Gajdeczka M.T."/>
            <person name="Anike F."/>
            <person name="Vuek A."/>
            <person name="Anishchenko I.M."/>
            <person name="Voigt K."/>
            <person name="de Hoog G.S."/>
            <person name="Smith M.E."/>
            <person name="Heitman J."/>
            <person name="Vilgalys R."/>
            <person name="Stajich J.E."/>
        </authorList>
    </citation>
    <scope>NUCLEOTIDE SEQUENCE [LARGE SCALE GENOMIC DNA]</scope>
    <source>
        <strain evidence="3 4">LSU 92-RS-03</strain>
    </source>
</reference>
<dbReference type="EMBL" id="PJQM01000256">
    <property type="protein sequence ID" value="RCI05987.1"/>
    <property type="molecule type" value="Genomic_DNA"/>
</dbReference>
<gene>
    <name evidence="3" type="primary">MID1_2</name>
    <name evidence="3" type="ORF">CU098_010804</name>
</gene>
<evidence type="ECO:0000259" key="2">
    <source>
        <dbReference type="PROSITE" id="PS50038"/>
    </source>
</evidence>
<protein>
    <submittedName>
        <fullName evidence="3">Stretch-activated cation channel mid1</fullName>
    </submittedName>
</protein>
<dbReference type="Pfam" id="PF12929">
    <property type="entry name" value="Mid1"/>
    <property type="match status" value="1"/>
</dbReference>
<dbReference type="PROSITE" id="PS50038">
    <property type="entry name" value="FZ"/>
    <property type="match status" value="1"/>
</dbReference>
<dbReference type="STRING" id="4846.A0A367KV01"/>